<proteinExistence type="predicted"/>
<evidence type="ECO:0000256" key="1">
    <source>
        <dbReference type="SAM" id="MobiDB-lite"/>
    </source>
</evidence>
<protein>
    <submittedName>
        <fullName evidence="2">Uncharacterized protein</fullName>
    </submittedName>
</protein>
<keyword evidence="3" id="KW-1185">Reference proteome</keyword>
<dbReference type="AlphaFoldDB" id="A0AAN9XCR3"/>
<dbReference type="Proteomes" id="UP001386955">
    <property type="component" value="Unassembled WGS sequence"/>
</dbReference>
<sequence length="105" mass="11578">MLEISWDTFSTCTETKLGDTAENMGDIAGQLFRLLDEMEEPTETRPRRLPRRSPNHGAVARPRHTDPSFNNTGTQNMRGLINNTGYTKGNGNGSIVFGGFDSSTN</sequence>
<evidence type="ECO:0000313" key="2">
    <source>
        <dbReference type="EMBL" id="KAK7387987.1"/>
    </source>
</evidence>
<feature type="region of interest" description="Disordered" evidence="1">
    <location>
        <begin position="38"/>
        <end position="105"/>
    </location>
</feature>
<dbReference type="EMBL" id="JAYMYS010000006">
    <property type="protein sequence ID" value="KAK7387987.1"/>
    <property type="molecule type" value="Genomic_DNA"/>
</dbReference>
<comment type="caution">
    <text evidence="2">The sequence shown here is derived from an EMBL/GenBank/DDBJ whole genome shotgun (WGS) entry which is preliminary data.</text>
</comment>
<evidence type="ECO:0000313" key="3">
    <source>
        <dbReference type="Proteomes" id="UP001386955"/>
    </source>
</evidence>
<name>A0AAN9XCR3_PSOTE</name>
<organism evidence="2 3">
    <name type="scientific">Psophocarpus tetragonolobus</name>
    <name type="common">Winged bean</name>
    <name type="synonym">Dolichos tetragonolobus</name>
    <dbReference type="NCBI Taxonomy" id="3891"/>
    <lineage>
        <taxon>Eukaryota</taxon>
        <taxon>Viridiplantae</taxon>
        <taxon>Streptophyta</taxon>
        <taxon>Embryophyta</taxon>
        <taxon>Tracheophyta</taxon>
        <taxon>Spermatophyta</taxon>
        <taxon>Magnoliopsida</taxon>
        <taxon>eudicotyledons</taxon>
        <taxon>Gunneridae</taxon>
        <taxon>Pentapetalae</taxon>
        <taxon>rosids</taxon>
        <taxon>fabids</taxon>
        <taxon>Fabales</taxon>
        <taxon>Fabaceae</taxon>
        <taxon>Papilionoideae</taxon>
        <taxon>50 kb inversion clade</taxon>
        <taxon>NPAAA clade</taxon>
        <taxon>indigoferoid/millettioid clade</taxon>
        <taxon>Phaseoleae</taxon>
        <taxon>Psophocarpus</taxon>
    </lineage>
</organism>
<feature type="compositionally biased region" description="Polar residues" evidence="1">
    <location>
        <begin position="67"/>
        <end position="77"/>
    </location>
</feature>
<reference evidence="2 3" key="1">
    <citation type="submission" date="2024-01" db="EMBL/GenBank/DDBJ databases">
        <title>The genomes of 5 underutilized Papilionoideae crops provide insights into root nodulation and disease resistanc.</title>
        <authorList>
            <person name="Jiang F."/>
        </authorList>
    </citation>
    <scope>NUCLEOTIDE SEQUENCE [LARGE SCALE GENOMIC DNA]</scope>
    <source>
        <strain evidence="2">DUOXIRENSHENG_FW03</strain>
        <tissue evidence="2">Leaves</tissue>
    </source>
</reference>
<gene>
    <name evidence="2" type="ORF">VNO78_22786</name>
</gene>
<accession>A0AAN9XCR3</accession>